<reference evidence="3" key="1">
    <citation type="submission" date="2011-08" db="EMBL/GenBank/DDBJ databases">
        <authorList>
            <person name="Rombauts S."/>
        </authorList>
    </citation>
    <scope>NUCLEOTIDE SEQUENCE</scope>
    <source>
        <strain evidence="3">London</strain>
    </source>
</reference>
<evidence type="ECO:0000256" key="1">
    <source>
        <dbReference type="SAM" id="Phobius"/>
    </source>
</evidence>
<keyword evidence="1" id="KW-0812">Transmembrane</keyword>
<evidence type="ECO:0000313" key="3">
    <source>
        <dbReference type="Proteomes" id="UP000015104"/>
    </source>
</evidence>
<dbReference type="Proteomes" id="UP000015104">
    <property type="component" value="Unassembled WGS sequence"/>
</dbReference>
<reference evidence="2" key="2">
    <citation type="submission" date="2015-06" db="UniProtKB">
        <authorList>
            <consortium name="EnsemblMetazoa"/>
        </authorList>
    </citation>
    <scope>IDENTIFICATION</scope>
</reference>
<name>T1KKE6_TETUR</name>
<feature type="transmembrane region" description="Helical" evidence="1">
    <location>
        <begin position="21"/>
        <end position="42"/>
    </location>
</feature>
<dbReference type="EnsemblMetazoa" id="tetur13g03460.1">
    <property type="protein sequence ID" value="tetur13g03460.1"/>
    <property type="gene ID" value="tetur13g03460"/>
</dbReference>
<accession>T1KKE6</accession>
<dbReference type="EMBL" id="CAEY01000176">
    <property type="status" value="NOT_ANNOTATED_CDS"/>
    <property type="molecule type" value="Genomic_DNA"/>
</dbReference>
<sequence>MGSLYDKLKSPSVSSRRLKQLRYLLLFHLIITLIYEVIWTYFCTIGYREDIEKYDTDEIWKREFFKATRNFFIFTEILNFLVLCVGGVATYKNHRLLLICFILMFLMEWGFELIGIYASGDFNIFVYKVICQVTKPGLLLLSLIYCWVMQESASQ</sequence>
<feature type="transmembrane region" description="Helical" evidence="1">
    <location>
        <begin position="71"/>
        <end position="89"/>
    </location>
</feature>
<keyword evidence="1" id="KW-0472">Membrane</keyword>
<proteinExistence type="predicted"/>
<dbReference type="AlphaFoldDB" id="T1KKE6"/>
<keyword evidence="3" id="KW-1185">Reference proteome</keyword>
<keyword evidence="1" id="KW-1133">Transmembrane helix</keyword>
<evidence type="ECO:0000313" key="2">
    <source>
        <dbReference type="EnsemblMetazoa" id="tetur13g03460.1"/>
    </source>
</evidence>
<organism evidence="2 3">
    <name type="scientific">Tetranychus urticae</name>
    <name type="common">Two-spotted spider mite</name>
    <dbReference type="NCBI Taxonomy" id="32264"/>
    <lineage>
        <taxon>Eukaryota</taxon>
        <taxon>Metazoa</taxon>
        <taxon>Ecdysozoa</taxon>
        <taxon>Arthropoda</taxon>
        <taxon>Chelicerata</taxon>
        <taxon>Arachnida</taxon>
        <taxon>Acari</taxon>
        <taxon>Acariformes</taxon>
        <taxon>Trombidiformes</taxon>
        <taxon>Prostigmata</taxon>
        <taxon>Eleutherengona</taxon>
        <taxon>Raphignathae</taxon>
        <taxon>Tetranychoidea</taxon>
        <taxon>Tetranychidae</taxon>
        <taxon>Tetranychus</taxon>
    </lineage>
</organism>
<dbReference type="HOGENOM" id="CLU_1697769_0_0_1"/>
<protein>
    <submittedName>
        <fullName evidence="2">Uncharacterized protein</fullName>
    </submittedName>
</protein>
<feature type="transmembrane region" description="Helical" evidence="1">
    <location>
        <begin position="96"/>
        <end position="118"/>
    </location>
</feature>